<dbReference type="PROSITE" id="PS50928">
    <property type="entry name" value="ABC_TM1"/>
    <property type="match status" value="1"/>
</dbReference>
<proteinExistence type="inferred from homology"/>
<keyword evidence="2 13" id="KW-0813">Transport</keyword>
<keyword evidence="3" id="KW-1003">Cell membrane</keyword>
<sequence length="314" mass="34113">MAGYVLRRLIGVIPVLAGLSLLSFLLLHLVPVDPAEAALNLSNPGASEEAVQALREEMGLHEPILAQYGTWLYKAVQLDFGTSLVSHQPVGQELGQYLPATLQLALSALLLLLVMSLPLGILSAVYKGSWLDRVIQFIVVSAASVPSFWIGFLLIYLVSMQLNLLPLMGRGDWTHLVLPSSTLALAYASPLIRLLRTGILEHQHQPYIQAARLRGISNPKRMGKYVLKSALPPVITALGITIGHLLAGTVIVESVFAWPGVGRYLVESVANRDYPVIQSYVLLMGTMFILLNLAADLMCAALDPRSRLKEGVLP</sequence>
<dbReference type="EMBL" id="FXAZ01000004">
    <property type="protein sequence ID" value="SMG50121.1"/>
    <property type="molecule type" value="Genomic_DNA"/>
</dbReference>
<dbReference type="Proteomes" id="UP000193834">
    <property type="component" value="Unassembled WGS sequence"/>
</dbReference>
<feature type="transmembrane region" description="Helical" evidence="13">
    <location>
        <begin position="137"/>
        <end position="156"/>
    </location>
</feature>
<dbReference type="InterPro" id="IPR045621">
    <property type="entry name" value="BPD_transp_1_N"/>
</dbReference>
<keyword evidence="4" id="KW-0533">Nickel</keyword>
<comment type="subcellular location">
    <subcellularLocation>
        <location evidence="1 13">Cell membrane</location>
        <topology evidence="1 13">Multi-pass membrane protein</topology>
    </subcellularLocation>
</comment>
<keyword evidence="5 13" id="KW-0812">Transmembrane</keyword>
<keyword evidence="9 13" id="KW-0472">Membrane</keyword>
<evidence type="ECO:0000259" key="14">
    <source>
        <dbReference type="PROSITE" id="PS50928"/>
    </source>
</evidence>
<feature type="transmembrane region" description="Helical" evidence="13">
    <location>
        <begin position="176"/>
        <end position="195"/>
    </location>
</feature>
<dbReference type="GO" id="GO:0015099">
    <property type="term" value="F:nickel cation transmembrane transporter activity"/>
    <property type="evidence" value="ECO:0007669"/>
    <property type="project" value="InterPro"/>
</dbReference>
<feature type="transmembrane region" description="Helical" evidence="13">
    <location>
        <begin position="9"/>
        <end position="30"/>
    </location>
</feature>
<evidence type="ECO:0000256" key="7">
    <source>
        <dbReference type="ARBA" id="ARBA00023065"/>
    </source>
</evidence>
<evidence type="ECO:0000256" key="3">
    <source>
        <dbReference type="ARBA" id="ARBA00022475"/>
    </source>
</evidence>
<dbReference type="Pfam" id="PF00528">
    <property type="entry name" value="BPD_transp_1"/>
    <property type="match status" value="1"/>
</dbReference>
<evidence type="ECO:0000256" key="10">
    <source>
        <dbReference type="ARBA" id="ARBA00024202"/>
    </source>
</evidence>
<evidence type="ECO:0000256" key="5">
    <source>
        <dbReference type="ARBA" id="ARBA00022692"/>
    </source>
</evidence>
<dbReference type="OrthoDB" id="24153at2"/>
<dbReference type="Pfam" id="PF19300">
    <property type="entry name" value="BPD_transp_1_N"/>
    <property type="match status" value="1"/>
</dbReference>
<reference evidence="15 16" key="1">
    <citation type="submission" date="2017-04" db="EMBL/GenBank/DDBJ databases">
        <authorList>
            <person name="Afonso C.L."/>
            <person name="Miller P.J."/>
            <person name="Scott M.A."/>
            <person name="Spackman E."/>
            <person name="Goraichik I."/>
            <person name="Dimitrov K.M."/>
            <person name="Suarez D.L."/>
            <person name="Swayne D.E."/>
        </authorList>
    </citation>
    <scope>NUCLEOTIDE SEQUENCE [LARGE SCALE GENOMIC DNA]</scope>
    <source>
        <strain evidence="15 16">11</strain>
    </source>
</reference>
<dbReference type="NCBIfam" id="NF045470">
    <property type="entry name" value="Opp2B"/>
    <property type="match status" value="1"/>
</dbReference>
<feature type="transmembrane region" description="Helical" evidence="13">
    <location>
        <begin position="230"/>
        <end position="257"/>
    </location>
</feature>
<keyword evidence="16" id="KW-1185">Reference proteome</keyword>
<protein>
    <recommendedName>
        <fullName evidence="12">Nickel import system permease protein NikB</fullName>
    </recommendedName>
</protein>
<dbReference type="AlphaFoldDB" id="A0A1X7L8G7"/>
<evidence type="ECO:0000313" key="15">
    <source>
        <dbReference type="EMBL" id="SMG50121.1"/>
    </source>
</evidence>
<gene>
    <name evidence="15" type="ORF">SAMN06295960_3093</name>
</gene>
<evidence type="ECO:0000256" key="2">
    <source>
        <dbReference type="ARBA" id="ARBA00022448"/>
    </source>
</evidence>
<evidence type="ECO:0000256" key="1">
    <source>
        <dbReference type="ARBA" id="ARBA00004651"/>
    </source>
</evidence>
<dbReference type="GO" id="GO:0005886">
    <property type="term" value="C:plasma membrane"/>
    <property type="evidence" value="ECO:0007669"/>
    <property type="project" value="UniProtKB-SubCell"/>
</dbReference>
<evidence type="ECO:0000313" key="16">
    <source>
        <dbReference type="Proteomes" id="UP000193834"/>
    </source>
</evidence>
<dbReference type="CDD" id="cd06261">
    <property type="entry name" value="TM_PBP2"/>
    <property type="match status" value="1"/>
</dbReference>
<keyword evidence="6 13" id="KW-1133">Transmembrane helix</keyword>
<comment type="similarity">
    <text evidence="10">Belongs to the binding-protein-dependent transport system permease family. OppBC subfamily.</text>
</comment>
<organism evidence="15 16">
    <name type="scientific">Paenibacillus aquistagni</name>
    <dbReference type="NCBI Taxonomy" id="1852522"/>
    <lineage>
        <taxon>Bacteria</taxon>
        <taxon>Bacillati</taxon>
        <taxon>Bacillota</taxon>
        <taxon>Bacilli</taxon>
        <taxon>Bacillales</taxon>
        <taxon>Paenibacillaceae</taxon>
        <taxon>Paenibacillus</taxon>
    </lineage>
</organism>
<dbReference type="GO" id="GO:0071916">
    <property type="term" value="F:dipeptide transmembrane transporter activity"/>
    <property type="evidence" value="ECO:0007669"/>
    <property type="project" value="TreeGrafter"/>
</dbReference>
<evidence type="ECO:0000256" key="12">
    <source>
        <dbReference type="ARBA" id="ARBA00044774"/>
    </source>
</evidence>
<evidence type="ECO:0000256" key="11">
    <source>
        <dbReference type="ARBA" id="ARBA00038669"/>
    </source>
</evidence>
<dbReference type="PANTHER" id="PTHR43163:SF6">
    <property type="entry name" value="DIPEPTIDE TRANSPORT SYSTEM PERMEASE PROTEIN DPPB-RELATED"/>
    <property type="match status" value="1"/>
</dbReference>
<accession>A0A1X7L8G7</accession>
<dbReference type="PANTHER" id="PTHR43163">
    <property type="entry name" value="DIPEPTIDE TRANSPORT SYSTEM PERMEASE PROTEIN DPPB-RELATED"/>
    <property type="match status" value="1"/>
</dbReference>
<dbReference type="RefSeq" id="WP_085495510.1">
    <property type="nucleotide sequence ID" value="NZ_FXAZ01000004.1"/>
</dbReference>
<dbReference type="Gene3D" id="1.10.3720.10">
    <property type="entry name" value="MetI-like"/>
    <property type="match status" value="1"/>
</dbReference>
<dbReference type="InterPro" id="IPR000515">
    <property type="entry name" value="MetI-like"/>
</dbReference>
<name>A0A1X7L8G7_9BACL</name>
<evidence type="ECO:0000256" key="8">
    <source>
        <dbReference type="ARBA" id="ARBA00023112"/>
    </source>
</evidence>
<dbReference type="InterPro" id="IPR035906">
    <property type="entry name" value="MetI-like_sf"/>
</dbReference>
<evidence type="ECO:0000256" key="9">
    <source>
        <dbReference type="ARBA" id="ARBA00023136"/>
    </source>
</evidence>
<dbReference type="SUPFAM" id="SSF161098">
    <property type="entry name" value="MetI-like"/>
    <property type="match status" value="1"/>
</dbReference>
<evidence type="ECO:0000256" key="4">
    <source>
        <dbReference type="ARBA" id="ARBA00022596"/>
    </source>
</evidence>
<comment type="subunit">
    <text evidence="11">The complex is composed of two ATP-binding proteins (NikD and NikE), two transmembrane proteins (NikB and NikC) and a solute-binding protein (NikA).</text>
</comment>
<dbReference type="STRING" id="1852522.SAMN06295960_3093"/>
<feature type="domain" description="ABC transmembrane type-1" evidence="14">
    <location>
        <begin position="98"/>
        <end position="299"/>
    </location>
</feature>
<feature type="transmembrane region" description="Helical" evidence="13">
    <location>
        <begin position="104"/>
        <end position="125"/>
    </location>
</feature>
<evidence type="ECO:0000256" key="6">
    <source>
        <dbReference type="ARBA" id="ARBA00022989"/>
    </source>
</evidence>
<keyword evidence="8" id="KW-0921">Nickel transport</keyword>
<dbReference type="InterPro" id="IPR050045">
    <property type="entry name" value="Opp2B"/>
</dbReference>
<keyword evidence="7" id="KW-0406">Ion transport</keyword>
<feature type="transmembrane region" description="Helical" evidence="13">
    <location>
        <begin position="277"/>
        <end position="299"/>
    </location>
</feature>
<evidence type="ECO:0000256" key="13">
    <source>
        <dbReference type="RuleBase" id="RU363032"/>
    </source>
</evidence>